<evidence type="ECO:0000256" key="6">
    <source>
        <dbReference type="ARBA" id="ARBA00023125"/>
    </source>
</evidence>
<dbReference type="SMART" id="SM00448">
    <property type="entry name" value="REC"/>
    <property type="match status" value="1"/>
</dbReference>
<dbReference type="CDD" id="cd17620">
    <property type="entry name" value="REC_OmpR_KdpE-like"/>
    <property type="match status" value="1"/>
</dbReference>
<dbReference type="Gene3D" id="1.10.10.10">
    <property type="entry name" value="Winged helix-like DNA-binding domain superfamily/Winged helix DNA-binding domain"/>
    <property type="match status" value="1"/>
</dbReference>
<keyword evidence="13" id="KW-1185">Reference proteome</keyword>
<dbReference type="FunFam" id="3.40.50.2300:FF:000021">
    <property type="entry name" value="Two-component system response regulator KdpE"/>
    <property type="match status" value="1"/>
</dbReference>
<evidence type="ECO:0000313" key="13">
    <source>
        <dbReference type="Proteomes" id="UP000199632"/>
    </source>
</evidence>
<dbReference type="Pfam" id="PF00486">
    <property type="entry name" value="Trans_reg_C"/>
    <property type="match status" value="1"/>
</dbReference>
<proteinExistence type="predicted"/>
<dbReference type="GO" id="GO:0005829">
    <property type="term" value="C:cytosol"/>
    <property type="evidence" value="ECO:0007669"/>
    <property type="project" value="TreeGrafter"/>
</dbReference>
<dbReference type="SMART" id="SM00862">
    <property type="entry name" value="Trans_reg_C"/>
    <property type="match status" value="1"/>
</dbReference>
<dbReference type="SUPFAM" id="SSF52172">
    <property type="entry name" value="CheY-like"/>
    <property type="match status" value="1"/>
</dbReference>
<comment type="subcellular location">
    <subcellularLocation>
        <location evidence="1">Cytoplasm</location>
    </subcellularLocation>
</comment>
<evidence type="ECO:0000256" key="2">
    <source>
        <dbReference type="ARBA" id="ARBA00022490"/>
    </source>
</evidence>
<dbReference type="InterPro" id="IPR039420">
    <property type="entry name" value="WalR-like"/>
</dbReference>
<evidence type="ECO:0000256" key="9">
    <source>
        <dbReference type="PROSITE-ProRule" id="PRU01091"/>
    </source>
</evidence>
<organism evidence="12 13">
    <name type="scientific">Asanoa ishikariensis</name>
    <dbReference type="NCBI Taxonomy" id="137265"/>
    <lineage>
        <taxon>Bacteria</taxon>
        <taxon>Bacillati</taxon>
        <taxon>Actinomycetota</taxon>
        <taxon>Actinomycetes</taxon>
        <taxon>Micromonosporales</taxon>
        <taxon>Micromonosporaceae</taxon>
        <taxon>Asanoa</taxon>
    </lineage>
</organism>
<dbReference type="EMBL" id="FNQB01000003">
    <property type="protein sequence ID" value="SDZ53989.1"/>
    <property type="molecule type" value="Genomic_DNA"/>
</dbReference>
<evidence type="ECO:0000256" key="3">
    <source>
        <dbReference type="ARBA" id="ARBA00022553"/>
    </source>
</evidence>
<dbReference type="SUPFAM" id="SSF46894">
    <property type="entry name" value="C-terminal effector domain of the bipartite response regulators"/>
    <property type="match status" value="1"/>
</dbReference>
<keyword evidence="2" id="KW-0963">Cytoplasm</keyword>
<dbReference type="GO" id="GO:0045893">
    <property type="term" value="P:positive regulation of DNA-templated transcription"/>
    <property type="evidence" value="ECO:0007669"/>
    <property type="project" value="UniProtKB-ARBA"/>
</dbReference>
<keyword evidence="5" id="KW-0805">Transcription regulation</keyword>
<evidence type="ECO:0000259" key="11">
    <source>
        <dbReference type="PROSITE" id="PS51755"/>
    </source>
</evidence>
<dbReference type="CDD" id="cd00383">
    <property type="entry name" value="trans_reg_C"/>
    <property type="match status" value="1"/>
</dbReference>
<evidence type="ECO:0000256" key="7">
    <source>
        <dbReference type="ARBA" id="ARBA00023163"/>
    </source>
</evidence>
<dbReference type="AlphaFoldDB" id="A0A1H3TXL7"/>
<dbReference type="Gene3D" id="6.10.250.690">
    <property type="match status" value="1"/>
</dbReference>
<feature type="domain" description="OmpR/PhoB-type" evidence="11">
    <location>
        <begin position="118"/>
        <end position="222"/>
    </location>
</feature>
<accession>A0A1H3TXL7</accession>
<reference evidence="13" key="1">
    <citation type="submission" date="2016-10" db="EMBL/GenBank/DDBJ databases">
        <authorList>
            <person name="Varghese N."/>
            <person name="Submissions S."/>
        </authorList>
    </citation>
    <scope>NUCLEOTIDE SEQUENCE [LARGE SCALE GENOMIC DNA]</scope>
    <source>
        <strain evidence="13">DSM 44718</strain>
    </source>
</reference>
<sequence>MMRVLVVDDDPQIVRTLQVNLRIRGYAVDSAADGAGALRAALRVRPDLVVLDLGLPDMDGLEVLRGLRAWSPVPVVVLTGRAGNAEKVVALDTGADDYLTKPFHVEELLARIRAVTRRRLPPSGASRVRIGAHVVDVADRTVRGGSVRLTPTEWHLLEILVRNEGHLVSYRELLREVWGQGYEGSVNYLRQYMTQLRHKLEESPARPAHLLTEQGVGYRLVAGSVLPGDDGGTQGGVPPVEGE</sequence>
<dbReference type="GO" id="GO:0042802">
    <property type="term" value="F:identical protein binding"/>
    <property type="evidence" value="ECO:0007669"/>
    <property type="project" value="UniProtKB-ARBA"/>
</dbReference>
<evidence type="ECO:0000256" key="4">
    <source>
        <dbReference type="ARBA" id="ARBA00023012"/>
    </source>
</evidence>
<feature type="modified residue" description="4-aspartylphosphate" evidence="8">
    <location>
        <position position="52"/>
    </location>
</feature>
<dbReference type="STRING" id="137265.SAMN05421684_6433"/>
<dbReference type="GO" id="GO:0000987">
    <property type="term" value="F:cis-regulatory region sequence-specific DNA binding"/>
    <property type="evidence" value="ECO:0007669"/>
    <property type="project" value="UniProtKB-ARBA"/>
</dbReference>
<evidence type="ECO:0000256" key="8">
    <source>
        <dbReference type="PROSITE-ProRule" id="PRU00169"/>
    </source>
</evidence>
<protein>
    <submittedName>
        <fullName evidence="12">Two-component system, OmpR family, KDP operon response regulator KdpE</fullName>
    </submittedName>
</protein>
<dbReference type="InterPro" id="IPR036388">
    <property type="entry name" value="WH-like_DNA-bd_sf"/>
</dbReference>
<evidence type="ECO:0000256" key="5">
    <source>
        <dbReference type="ARBA" id="ARBA00023015"/>
    </source>
</evidence>
<dbReference type="GO" id="GO:0000156">
    <property type="term" value="F:phosphorelay response regulator activity"/>
    <property type="evidence" value="ECO:0007669"/>
    <property type="project" value="TreeGrafter"/>
</dbReference>
<feature type="domain" description="Response regulatory" evidence="10">
    <location>
        <begin position="3"/>
        <end position="116"/>
    </location>
</feature>
<dbReference type="PANTHER" id="PTHR48111:SF50">
    <property type="entry name" value="KDP OPERON TRANSCRIPTIONAL REGULATORY PROTEIN KDPE"/>
    <property type="match status" value="1"/>
</dbReference>
<dbReference type="InterPro" id="IPR001789">
    <property type="entry name" value="Sig_transdc_resp-reg_receiver"/>
</dbReference>
<dbReference type="Pfam" id="PF00072">
    <property type="entry name" value="Response_reg"/>
    <property type="match status" value="1"/>
</dbReference>
<evidence type="ECO:0000256" key="1">
    <source>
        <dbReference type="ARBA" id="ARBA00004496"/>
    </source>
</evidence>
<name>A0A1H3TXL7_9ACTN</name>
<dbReference type="PANTHER" id="PTHR48111">
    <property type="entry name" value="REGULATOR OF RPOS"/>
    <property type="match status" value="1"/>
</dbReference>
<dbReference type="OrthoDB" id="9802426at2"/>
<gene>
    <name evidence="12" type="ORF">SAMN05421684_6433</name>
</gene>
<evidence type="ECO:0000259" key="10">
    <source>
        <dbReference type="PROSITE" id="PS50110"/>
    </source>
</evidence>
<keyword evidence="3 8" id="KW-0597">Phosphoprotein</keyword>
<evidence type="ECO:0000313" key="12">
    <source>
        <dbReference type="EMBL" id="SDZ53989.1"/>
    </source>
</evidence>
<dbReference type="Proteomes" id="UP000199632">
    <property type="component" value="Unassembled WGS sequence"/>
</dbReference>
<keyword evidence="6 9" id="KW-0238">DNA-binding</keyword>
<dbReference type="InterPro" id="IPR016032">
    <property type="entry name" value="Sig_transdc_resp-reg_C-effctor"/>
</dbReference>
<dbReference type="RefSeq" id="WP_090800295.1">
    <property type="nucleotide sequence ID" value="NZ_BOND01000024.1"/>
</dbReference>
<dbReference type="PROSITE" id="PS50110">
    <property type="entry name" value="RESPONSE_REGULATORY"/>
    <property type="match status" value="1"/>
</dbReference>
<dbReference type="InterPro" id="IPR011006">
    <property type="entry name" value="CheY-like_superfamily"/>
</dbReference>
<keyword evidence="7" id="KW-0804">Transcription</keyword>
<dbReference type="GO" id="GO:0032993">
    <property type="term" value="C:protein-DNA complex"/>
    <property type="evidence" value="ECO:0007669"/>
    <property type="project" value="TreeGrafter"/>
</dbReference>
<keyword evidence="4" id="KW-0902">Two-component regulatory system</keyword>
<dbReference type="PROSITE" id="PS51755">
    <property type="entry name" value="OMPR_PHOB"/>
    <property type="match status" value="1"/>
</dbReference>
<dbReference type="InterPro" id="IPR001867">
    <property type="entry name" value="OmpR/PhoB-type_DNA-bd"/>
</dbReference>
<feature type="DNA-binding region" description="OmpR/PhoB-type" evidence="9">
    <location>
        <begin position="118"/>
        <end position="222"/>
    </location>
</feature>
<dbReference type="Gene3D" id="3.40.50.2300">
    <property type="match status" value="1"/>
</dbReference>